<gene>
    <name evidence="4" type="ORF">MNB_ARC-1_221</name>
</gene>
<dbReference type="Pfam" id="PF13604">
    <property type="entry name" value="AAA_30"/>
    <property type="match status" value="1"/>
</dbReference>
<keyword evidence="4" id="KW-0347">Helicase</keyword>
<evidence type="ECO:0000259" key="3">
    <source>
        <dbReference type="SMART" id="SM00382"/>
    </source>
</evidence>
<name>A0A3B1DSW8_9ZZZZ</name>
<reference evidence="4" key="1">
    <citation type="submission" date="2018-10" db="EMBL/GenBank/DDBJ databases">
        <authorList>
            <person name="Aoki K."/>
        </authorList>
    </citation>
    <scope>NUCLEOTIDE SEQUENCE</scope>
</reference>
<dbReference type="PANTHER" id="PTHR43788">
    <property type="entry name" value="DNA2/NAM7 HELICASE FAMILY MEMBER"/>
    <property type="match status" value="1"/>
</dbReference>
<sequence length="768" mass="87566">MQNSQTTKEVKLSGTLKKVLYQNDENKYCIAVLSNGQKVCGVYFDTNLKALEGEEILLTGLWETHKKYGVQFAFTSLVIKEAEIFFFLTKIVKGVGQKLAKELLKKYTEDELCEILDNRPSELLNMAGIKDKKLTTIVTNWNKFKHLRELGSFLGQYGVTSNLINKIFQEFKDTDNLIEKITKNPYLLIKIKGIGFKKADEIGQAIGIDKYSTFRIGACINFVLNEYCNNNGNSSIHKDKLYALCDNNLNFQDENELYEEVLIKILSSQEIYQTTKNRYAPSILWNAEKKILDFFQTRSKLNPTKHIVKDFETYIQKKESTFGFVLSDEQIKAVKLINNGANTVSLVGYAGTGKSTSSRAILELLEEIVSYNEIKCMALSGIASQRISDTTGYQSATIQSEIIKIQNSDQEYFDYKVILLDEASMINSVTFYQIISKIHPDCIFIIVGDDGQLPAIGAGDILADIIKFKLSPICKLTKIYRQNELQAIATIANEIRKGKVPIYTSTYEDFKFIDVGISNYYAQKAILSEHEISILRNKNNINILNTIINTAGSYLKNTYDLIKNKQIAKALTLFQVITPLKHGTLGVENLNINLQRLFNNTKSKAYKSKTYEYKITDKIIHTKNENMKTQSMNEYKKGSIDFVEKRIFNGQLGMIIKLDFENSKAIVLYPNDNMVVFYDFNTLDYLISLAYCLTIHKTQGMEYNTALIPMTFSHFIMHNTKLLYTAITRAKKMCFVIGEKEAFESACKKKEITNRETIINDIINTNLT</sequence>
<dbReference type="GO" id="GO:0005524">
    <property type="term" value="F:ATP binding"/>
    <property type="evidence" value="ECO:0007669"/>
    <property type="project" value="UniProtKB-KW"/>
</dbReference>
<dbReference type="SUPFAM" id="SSF52540">
    <property type="entry name" value="P-loop containing nucleoside triphosphate hydrolases"/>
    <property type="match status" value="2"/>
</dbReference>
<dbReference type="EMBL" id="UOYO01000024">
    <property type="protein sequence ID" value="VAY87362.1"/>
    <property type="molecule type" value="Genomic_DNA"/>
</dbReference>
<accession>A0A3B1DSW8</accession>
<dbReference type="CDD" id="cd17933">
    <property type="entry name" value="DEXSc_RecD-like"/>
    <property type="match status" value="1"/>
</dbReference>
<dbReference type="InterPro" id="IPR029493">
    <property type="entry name" value="RecD2-like_HHH"/>
</dbReference>
<dbReference type="InterPro" id="IPR027417">
    <property type="entry name" value="P-loop_NTPase"/>
</dbReference>
<protein>
    <submittedName>
        <fullName evidence="4">RecD-like DNA helicase YrrC</fullName>
    </submittedName>
</protein>
<keyword evidence="2" id="KW-0067">ATP-binding</keyword>
<dbReference type="InterPro" id="IPR050534">
    <property type="entry name" value="Coronavir_polyprotein_1ab"/>
</dbReference>
<evidence type="ECO:0000313" key="4">
    <source>
        <dbReference type="EMBL" id="VAY87362.1"/>
    </source>
</evidence>
<dbReference type="CDD" id="cd18809">
    <property type="entry name" value="SF1_C_RecD"/>
    <property type="match status" value="1"/>
</dbReference>
<proteinExistence type="predicted"/>
<evidence type="ECO:0000256" key="2">
    <source>
        <dbReference type="ARBA" id="ARBA00022840"/>
    </source>
</evidence>
<keyword evidence="4" id="KW-0378">Hydrolase</keyword>
<dbReference type="Pfam" id="PF13538">
    <property type="entry name" value="UvrD_C_2"/>
    <property type="match status" value="1"/>
</dbReference>
<dbReference type="Pfam" id="PF23139">
    <property type="entry name" value="OB_YrrC"/>
    <property type="match status" value="1"/>
</dbReference>
<dbReference type="InterPro" id="IPR027785">
    <property type="entry name" value="UvrD-like_helicase_C"/>
</dbReference>
<dbReference type="InterPro" id="IPR003593">
    <property type="entry name" value="AAA+_ATPase"/>
</dbReference>
<dbReference type="Pfam" id="PF14490">
    <property type="entry name" value="HHH_RecD2"/>
    <property type="match status" value="1"/>
</dbReference>
<dbReference type="Gene3D" id="3.40.50.300">
    <property type="entry name" value="P-loop containing nucleotide triphosphate hydrolases"/>
    <property type="match status" value="2"/>
</dbReference>
<dbReference type="PANTHER" id="PTHR43788:SF6">
    <property type="entry name" value="DNA HELICASE B"/>
    <property type="match status" value="1"/>
</dbReference>
<dbReference type="SMART" id="SM00382">
    <property type="entry name" value="AAA"/>
    <property type="match status" value="1"/>
</dbReference>
<evidence type="ECO:0000256" key="1">
    <source>
        <dbReference type="ARBA" id="ARBA00022741"/>
    </source>
</evidence>
<dbReference type="Gene3D" id="2.30.30.940">
    <property type="match status" value="1"/>
</dbReference>
<feature type="domain" description="AAA+ ATPase" evidence="3">
    <location>
        <begin position="340"/>
        <end position="472"/>
    </location>
</feature>
<keyword evidence="1" id="KW-0547">Nucleotide-binding</keyword>
<dbReference type="GO" id="GO:0003678">
    <property type="term" value="F:DNA helicase activity"/>
    <property type="evidence" value="ECO:0007669"/>
    <property type="project" value="UniProtKB-ARBA"/>
</dbReference>
<dbReference type="Gene3D" id="1.10.10.2220">
    <property type="match status" value="1"/>
</dbReference>
<dbReference type="AlphaFoldDB" id="A0A3B1DSW8"/>
<organism evidence="4">
    <name type="scientific">hydrothermal vent metagenome</name>
    <dbReference type="NCBI Taxonomy" id="652676"/>
    <lineage>
        <taxon>unclassified sequences</taxon>
        <taxon>metagenomes</taxon>
        <taxon>ecological metagenomes</taxon>
    </lineage>
</organism>
<dbReference type="InterPro" id="IPR055446">
    <property type="entry name" value="RecD2_N_OB"/>
</dbReference>